<evidence type="ECO:0000256" key="4">
    <source>
        <dbReference type="PROSITE-ProRule" id="PRU00409"/>
    </source>
</evidence>
<comment type="caution">
    <text evidence="6">The sequence shown here is derived from an EMBL/GenBank/DDBJ whole genome shotgun (WGS) entry which is preliminary data.</text>
</comment>
<accession>A0ABW7GCS5</accession>
<keyword evidence="7" id="KW-1185">Reference proteome</keyword>
<dbReference type="Proteomes" id="UP001606305">
    <property type="component" value="Unassembled WGS sequence"/>
</dbReference>
<gene>
    <name evidence="6" type="ORF">ACG00X_23030</name>
</gene>
<dbReference type="PROSITE" id="PS50975">
    <property type="entry name" value="ATP_GRASP"/>
    <property type="match status" value="1"/>
</dbReference>
<dbReference type="InterPro" id="IPR011761">
    <property type="entry name" value="ATP-grasp"/>
</dbReference>
<keyword evidence="3 4" id="KW-0067">ATP-binding</keyword>
<proteinExistence type="predicted"/>
<evidence type="ECO:0000259" key="5">
    <source>
        <dbReference type="PROSITE" id="PS50975"/>
    </source>
</evidence>
<dbReference type="PANTHER" id="PTHR43585">
    <property type="entry name" value="FUMIPYRROLE BIOSYNTHESIS PROTEIN C"/>
    <property type="match status" value="1"/>
</dbReference>
<evidence type="ECO:0000256" key="1">
    <source>
        <dbReference type="ARBA" id="ARBA00022598"/>
    </source>
</evidence>
<dbReference type="Gene3D" id="3.30.470.20">
    <property type="entry name" value="ATP-grasp fold, B domain"/>
    <property type="match status" value="1"/>
</dbReference>
<keyword evidence="2 4" id="KW-0547">Nucleotide-binding</keyword>
<reference evidence="6 7" key="1">
    <citation type="submission" date="2024-09" db="EMBL/GenBank/DDBJ databases">
        <title>Novel species of the genus Pelomonas and Roseateles isolated from streams.</title>
        <authorList>
            <person name="Lu H."/>
        </authorList>
    </citation>
    <scope>NUCLEOTIDE SEQUENCE [LARGE SCALE GENOMIC DNA]</scope>
    <source>
        <strain evidence="6 7">BYS96W</strain>
    </source>
</reference>
<dbReference type="PANTHER" id="PTHR43585:SF2">
    <property type="entry name" value="ATP-GRASP ENZYME FSQD"/>
    <property type="match status" value="1"/>
</dbReference>
<evidence type="ECO:0000256" key="3">
    <source>
        <dbReference type="ARBA" id="ARBA00022840"/>
    </source>
</evidence>
<dbReference type="RefSeq" id="WP_394492006.1">
    <property type="nucleotide sequence ID" value="NZ_JBIGIA010000028.1"/>
</dbReference>
<feature type="domain" description="ATP-grasp" evidence="5">
    <location>
        <begin position="105"/>
        <end position="288"/>
    </location>
</feature>
<sequence>MYFILNPNGKQVRTTLDQHRVEYVEVREGKPAGQHLTNAIWVSDAKDVAELSSLLAEQHYRTPLRGIFSVHESTMLTAALLRMQLGLPGTSVDETLPFVNKLVMKQRWRDAGLPCADSILVDQNSLSTATRPKVLKPILGASCIGTHRYDIKALSSLALDTPVELLVMEDAIDVVAEFHVDTVRDTGVTTFVAASQYLRPPLRASLAHGSCILRQGDPHYSRLIELSALALDALGAKEGVFHLEILLNADGELLLGEVARRPGGSDIVRMIELESGLSLMAEHIRLSLRTKDRLPAQPPGAPNPEYRTGRVLLRVQPGRVAATTSMDLLRGVSGVVEVAQHLAVGDLIDETGPPFVATCSVMLKVRDLATYLARAAEVESMHGCKVIREPSPPILSELEGVQVE</sequence>
<dbReference type="Gene3D" id="3.40.50.20">
    <property type="match status" value="1"/>
</dbReference>
<dbReference type="EMBL" id="JBIGIA010000028">
    <property type="protein sequence ID" value="MFG6459717.1"/>
    <property type="molecule type" value="Genomic_DNA"/>
</dbReference>
<dbReference type="InterPro" id="IPR052032">
    <property type="entry name" value="ATP-dep_AA_Ligase"/>
</dbReference>
<evidence type="ECO:0000313" key="6">
    <source>
        <dbReference type="EMBL" id="MFG6459717.1"/>
    </source>
</evidence>
<dbReference type="SUPFAM" id="SSF56059">
    <property type="entry name" value="Glutathione synthetase ATP-binding domain-like"/>
    <property type="match status" value="1"/>
</dbReference>
<protein>
    <submittedName>
        <fullName evidence="6">Acetyl-CoA carboxylase biotin carboxylase subunit family protein</fullName>
    </submittedName>
</protein>
<keyword evidence="1" id="KW-0436">Ligase</keyword>
<name>A0ABW7GCS5_9BURK</name>
<evidence type="ECO:0000313" key="7">
    <source>
        <dbReference type="Proteomes" id="UP001606305"/>
    </source>
</evidence>
<evidence type="ECO:0000256" key="2">
    <source>
        <dbReference type="ARBA" id="ARBA00022741"/>
    </source>
</evidence>
<organism evidence="6 7">
    <name type="scientific">Pelomonas nitida</name>
    <dbReference type="NCBI Taxonomy" id="3299027"/>
    <lineage>
        <taxon>Bacteria</taxon>
        <taxon>Pseudomonadati</taxon>
        <taxon>Pseudomonadota</taxon>
        <taxon>Betaproteobacteria</taxon>
        <taxon>Burkholderiales</taxon>
        <taxon>Sphaerotilaceae</taxon>
        <taxon>Roseateles</taxon>
    </lineage>
</organism>